<dbReference type="Pfam" id="PF02985">
    <property type="entry name" value="HEAT"/>
    <property type="match status" value="1"/>
</dbReference>
<protein>
    <submittedName>
        <fullName evidence="3">DUF2428 domain-containing protein</fullName>
    </submittedName>
</protein>
<dbReference type="Proteomes" id="UP000485058">
    <property type="component" value="Unassembled WGS sequence"/>
</dbReference>
<feature type="non-terminal residue" evidence="3">
    <location>
        <position position="1"/>
    </location>
</feature>
<dbReference type="PANTHER" id="PTHR14387">
    <property type="entry name" value="THADA/DEATH RECEPTOR INTERACTING PROTEIN"/>
    <property type="match status" value="1"/>
</dbReference>
<dbReference type="PANTHER" id="PTHR14387:SF0">
    <property type="entry name" value="DUF2428 DOMAIN-CONTAINING PROTEIN"/>
    <property type="match status" value="1"/>
</dbReference>
<dbReference type="InterPro" id="IPR000357">
    <property type="entry name" value="HEAT"/>
</dbReference>
<dbReference type="GO" id="GO:0005829">
    <property type="term" value="C:cytosol"/>
    <property type="evidence" value="ECO:0007669"/>
    <property type="project" value="TreeGrafter"/>
</dbReference>
<feature type="domain" description="tRNA (32-2'-O)-methyltransferase regulator THADA-like C-terminal TPR repeats region" evidence="2">
    <location>
        <begin position="2"/>
        <end position="65"/>
    </location>
</feature>
<dbReference type="GO" id="GO:0030488">
    <property type="term" value="P:tRNA methylation"/>
    <property type="evidence" value="ECO:0007669"/>
    <property type="project" value="TreeGrafter"/>
</dbReference>
<reference evidence="3 4" key="1">
    <citation type="submission" date="2020-02" db="EMBL/GenBank/DDBJ databases">
        <title>Draft genome sequence of Haematococcus lacustris strain NIES-144.</title>
        <authorList>
            <person name="Morimoto D."/>
            <person name="Nakagawa S."/>
            <person name="Yoshida T."/>
            <person name="Sawayama S."/>
        </authorList>
    </citation>
    <scope>NUCLEOTIDE SEQUENCE [LARGE SCALE GENOMIC DNA]</scope>
    <source>
        <strain evidence="3 4">NIES-144</strain>
    </source>
</reference>
<evidence type="ECO:0000259" key="2">
    <source>
        <dbReference type="Pfam" id="PF25151"/>
    </source>
</evidence>
<evidence type="ECO:0000313" key="4">
    <source>
        <dbReference type="Proteomes" id="UP000485058"/>
    </source>
</evidence>
<dbReference type="EMBL" id="BLLF01002033">
    <property type="protein sequence ID" value="GFH22402.1"/>
    <property type="molecule type" value="Genomic_DNA"/>
</dbReference>
<dbReference type="InterPro" id="IPR056842">
    <property type="entry name" value="THADA-like_TPR_C"/>
</dbReference>
<dbReference type="InterPro" id="IPR051954">
    <property type="entry name" value="tRNA_methyltransferase_THADA"/>
</dbReference>
<dbReference type="AlphaFoldDB" id="A0A6A0A0S4"/>
<organism evidence="3 4">
    <name type="scientific">Haematococcus lacustris</name>
    <name type="common">Green alga</name>
    <name type="synonym">Haematococcus pluvialis</name>
    <dbReference type="NCBI Taxonomy" id="44745"/>
    <lineage>
        <taxon>Eukaryota</taxon>
        <taxon>Viridiplantae</taxon>
        <taxon>Chlorophyta</taxon>
        <taxon>core chlorophytes</taxon>
        <taxon>Chlorophyceae</taxon>
        <taxon>CS clade</taxon>
        <taxon>Chlamydomonadales</taxon>
        <taxon>Haematococcaceae</taxon>
        <taxon>Haematococcus</taxon>
    </lineage>
</organism>
<sequence length="101" mass="10498">VHPSLYPVLVLLSRLRPGPPRQAILSPLLSPAAFAPLVRRCAAARLYAVRQLAAAALSPLVPSEAGLLLSRLGQSLQSPDYDIRAAAAKALAALVEQALAG</sequence>
<name>A0A6A0A0S4_HAELA</name>
<proteinExistence type="predicted"/>
<dbReference type="Pfam" id="PF25151">
    <property type="entry name" value="TPR_Trm732_C"/>
    <property type="match status" value="1"/>
</dbReference>
<keyword evidence="1" id="KW-0677">Repeat</keyword>
<comment type="caution">
    <text evidence="3">The sequence shown here is derived from an EMBL/GenBank/DDBJ whole genome shotgun (WGS) entry which is preliminary data.</text>
</comment>
<evidence type="ECO:0000313" key="3">
    <source>
        <dbReference type="EMBL" id="GFH22402.1"/>
    </source>
</evidence>
<evidence type="ECO:0000256" key="1">
    <source>
        <dbReference type="ARBA" id="ARBA00022737"/>
    </source>
</evidence>
<dbReference type="Gene3D" id="1.25.10.10">
    <property type="entry name" value="Leucine-rich Repeat Variant"/>
    <property type="match status" value="1"/>
</dbReference>
<dbReference type="SUPFAM" id="SSF48371">
    <property type="entry name" value="ARM repeat"/>
    <property type="match status" value="1"/>
</dbReference>
<dbReference type="InterPro" id="IPR011989">
    <property type="entry name" value="ARM-like"/>
</dbReference>
<accession>A0A6A0A0S4</accession>
<gene>
    <name evidence="3" type="ORF">HaLaN_19862</name>
</gene>
<keyword evidence="4" id="KW-1185">Reference proteome</keyword>
<dbReference type="InterPro" id="IPR016024">
    <property type="entry name" value="ARM-type_fold"/>
</dbReference>